<gene>
    <name evidence="3" type="ORF">BM477_07910</name>
</gene>
<evidence type="ECO:0000259" key="2">
    <source>
        <dbReference type="Pfam" id="PF03703"/>
    </source>
</evidence>
<evidence type="ECO:0000256" key="1">
    <source>
        <dbReference type="SAM" id="Phobius"/>
    </source>
</evidence>
<dbReference type="Pfam" id="PF03703">
    <property type="entry name" value="bPH_2"/>
    <property type="match status" value="1"/>
</dbReference>
<proteinExistence type="predicted"/>
<comment type="caution">
    <text evidence="3">The sequence shown here is derived from an EMBL/GenBank/DDBJ whole genome shotgun (WGS) entry which is preliminary data.</text>
</comment>
<keyword evidence="1" id="KW-1133">Transmembrane helix</keyword>
<feature type="transmembrane region" description="Helical" evidence="1">
    <location>
        <begin position="28"/>
        <end position="49"/>
    </location>
</feature>
<protein>
    <recommendedName>
        <fullName evidence="2">YdbS-like PH domain-containing protein</fullName>
    </recommendedName>
</protein>
<keyword evidence="1" id="KW-0472">Membrane</keyword>
<dbReference type="PANTHER" id="PTHR34473">
    <property type="entry name" value="UPF0699 TRANSMEMBRANE PROTEIN YDBS"/>
    <property type="match status" value="1"/>
</dbReference>
<dbReference type="STRING" id="156892.BM477_07910"/>
<dbReference type="Proteomes" id="UP000186465">
    <property type="component" value="Unassembled WGS sequence"/>
</dbReference>
<dbReference type="InterPro" id="IPR005182">
    <property type="entry name" value="YdbS-like_PH"/>
</dbReference>
<dbReference type="RefSeq" id="WP_075362158.1">
    <property type="nucleotide sequence ID" value="NZ_MPDM01000011.1"/>
</dbReference>
<sequence>MSGSDSLFELEGARFRPVMPQLAKVRRIGLSIFFVPIIVIMGVLAFVAFAEVGRWITLSIAAVVLLLWLWLMWLVSRQVKAFGYYEGERELYLRSGIMFRSMTVIPYGRMQFVDLDEGPIARHYGMASVKLHTASASTDATIVGLPREEANRLRKVLSERGEALMAGL</sequence>
<accession>A0A1Q5PJ93</accession>
<dbReference type="EMBL" id="MPDM01000011">
    <property type="protein sequence ID" value="OKL45920.1"/>
    <property type="molecule type" value="Genomic_DNA"/>
</dbReference>
<feature type="transmembrane region" description="Helical" evidence="1">
    <location>
        <begin position="55"/>
        <end position="75"/>
    </location>
</feature>
<reference evidence="4" key="1">
    <citation type="submission" date="2016-11" db="EMBL/GenBank/DDBJ databases">
        <title>Actinomyces gypaetusis sp. nov. isolated from Gypaetus barbatus in Qinghai Tibet Plateau China.</title>
        <authorList>
            <person name="Meng X."/>
        </authorList>
    </citation>
    <scope>NUCLEOTIDE SEQUENCE [LARGE SCALE GENOMIC DNA]</scope>
    <source>
        <strain evidence="4">DSM 15383</strain>
    </source>
</reference>
<dbReference type="AlphaFoldDB" id="A0A1Q5PJ93"/>
<evidence type="ECO:0000313" key="4">
    <source>
        <dbReference type="Proteomes" id="UP000186465"/>
    </source>
</evidence>
<keyword evidence="4" id="KW-1185">Reference proteome</keyword>
<dbReference type="PANTHER" id="PTHR34473:SF3">
    <property type="entry name" value="TRANSMEMBRANE PROTEIN-RELATED"/>
    <property type="match status" value="1"/>
</dbReference>
<keyword evidence="1" id="KW-0812">Transmembrane</keyword>
<name>A0A1Q5PJ93_9ACTO</name>
<feature type="domain" description="YdbS-like PH" evidence="2">
    <location>
        <begin position="80"/>
        <end position="155"/>
    </location>
</feature>
<evidence type="ECO:0000313" key="3">
    <source>
        <dbReference type="EMBL" id="OKL45920.1"/>
    </source>
</evidence>
<organism evidence="3 4">
    <name type="scientific">Boudabousia marimammalium</name>
    <dbReference type="NCBI Taxonomy" id="156892"/>
    <lineage>
        <taxon>Bacteria</taxon>
        <taxon>Bacillati</taxon>
        <taxon>Actinomycetota</taxon>
        <taxon>Actinomycetes</taxon>
        <taxon>Actinomycetales</taxon>
        <taxon>Actinomycetaceae</taxon>
        <taxon>Boudabousia</taxon>
    </lineage>
</organism>